<evidence type="ECO:0000313" key="1">
    <source>
        <dbReference type="EMBL" id="KKD39157.1"/>
    </source>
</evidence>
<dbReference type="RefSeq" id="WP_046277398.1">
    <property type="nucleotide sequence ID" value="NZ_LATL02000259.1"/>
</dbReference>
<dbReference type="AlphaFoldDB" id="A0A0F5YKI2"/>
<evidence type="ECO:0000313" key="2">
    <source>
        <dbReference type="Proteomes" id="UP000033607"/>
    </source>
</evidence>
<comment type="caution">
    <text evidence="1">The sequence shown here is derived from an EMBL/GenBank/DDBJ whole genome shotgun (WGS) entry which is preliminary data.</text>
</comment>
<dbReference type="EMBL" id="LATL02000259">
    <property type="protein sequence ID" value="KKD39157.1"/>
    <property type="molecule type" value="Genomic_DNA"/>
</dbReference>
<reference evidence="1 2" key="1">
    <citation type="submission" date="2015-06" db="EMBL/GenBank/DDBJ databases">
        <title>Draft genome assembly of filamentous brackish cyanobacterium Limnoraphis robusta strain CS-951.</title>
        <authorList>
            <person name="Willis A."/>
            <person name="Parks M."/>
            <person name="Burford M.A."/>
        </authorList>
    </citation>
    <scope>NUCLEOTIDE SEQUENCE [LARGE SCALE GENOMIC DNA]</scope>
    <source>
        <strain evidence="1 2">CS-951</strain>
    </source>
</reference>
<dbReference type="PATRIC" id="fig|1637645.4.peg.5172"/>
<proteinExistence type="predicted"/>
<protein>
    <submittedName>
        <fullName evidence="1">Uncharacterized protein</fullName>
    </submittedName>
</protein>
<gene>
    <name evidence="1" type="ORF">WN50_04950</name>
</gene>
<sequence>MNSAIIKSNYHQLGNRFQQSLESGKSWFFQTSERALEQAYQAALRIKAIEEDHFGGQQVSAKTSIYTQNVLNYFVDDVKKNLRVIRLRVAEFKWSRTLGKSSNLEILEKLRFIDEILDRYKKADFFQKDELTIDATFKPIQPETPQKMSSKNKLSPTDFYAVEQKQKQKPFTNSKNLKKA</sequence>
<organism evidence="1 2">
    <name type="scientific">Limnoraphis robusta CS-951</name>
    <dbReference type="NCBI Taxonomy" id="1637645"/>
    <lineage>
        <taxon>Bacteria</taxon>
        <taxon>Bacillati</taxon>
        <taxon>Cyanobacteriota</taxon>
        <taxon>Cyanophyceae</taxon>
        <taxon>Oscillatoriophycideae</taxon>
        <taxon>Oscillatoriales</taxon>
        <taxon>Sirenicapillariaceae</taxon>
        <taxon>Limnoraphis</taxon>
    </lineage>
</organism>
<name>A0A0F5YKI2_9CYAN</name>
<dbReference type="Proteomes" id="UP000033607">
    <property type="component" value="Unassembled WGS sequence"/>
</dbReference>
<accession>A0A0F5YKI2</accession>